<keyword evidence="2" id="KW-1185">Reference proteome</keyword>
<protein>
    <submittedName>
        <fullName evidence="1">Uncharacterized protein</fullName>
    </submittedName>
</protein>
<dbReference type="EMBL" id="BLXT01000945">
    <property type="protein sequence ID" value="GFN81822.1"/>
    <property type="molecule type" value="Genomic_DNA"/>
</dbReference>
<reference evidence="1 2" key="1">
    <citation type="journal article" date="2021" name="Elife">
        <title>Chloroplast acquisition without the gene transfer in kleptoplastic sea slugs, Plakobranchus ocellatus.</title>
        <authorList>
            <person name="Maeda T."/>
            <person name="Takahashi S."/>
            <person name="Yoshida T."/>
            <person name="Shimamura S."/>
            <person name="Takaki Y."/>
            <person name="Nagai Y."/>
            <person name="Toyoda A."/>
            <person name="Suzuki Y."/>
            <person name="Arimoto A."/>
            <person name="Ishii H."/>
            <person name="Satoh N."/>
            <person name="Nishiyama T."/>
            <person name="Hasebe M."/>
            <person name="Maruyama T."/>
            <person name="Minagawa J."/>
            <person name="Obokata J."/>
            <person name="Shigenobu S."/>
        </authorList>
    </citation>
    <scope>NUCLEOTIDE SEQUENCE [LARGE SCALE GENOMIC DNA]</scope>
</reference>
<accession>A0AAV3YHE5</accession>
<name>A0AAV3YHE5_9GAST</name>
<dbReference type="Proteomes" id="UP000735302">
    <property type="component" value="Unassembled WGS sequence"/>
</dbReference>
<proteinExistence type="predicted"/>
<dbReference type="AlphaFoldDB" id="A0AAV3YHE5"/>
<gene>
    <name evidence="1" type="ORF">PoB_000832800</name>
</gene>
<evidence type="ECO:0000313" key="2">
    <source>
        <dbReference type="Proteomes" id="UP000735302"/>
    </source>
</evidence>
<organism evidence="1 2">
    <name type="scientific">Plakobranchus ocellatus</name>
    <dbReference type="NCBI Taxonomy" id="259542"/>
    <lineage>
        <taxon>Eukaryota</taxon>
        <taxon>Metazoa</taxon>
        <taxon>Spiralia</taxon>
        <taxon>Lophotrochozoa</taxon>
        <taxon>Mollusca</taxon>
        <taxon>Gastropoda</taxon>
        <taxon>Heterobranchia</taxon>
        <taxon>Euthyneura</taxon>
        <taxon>Panpulmonata</taxon>
        <taxon>Sacoglossa</taxon>
        <taxon>Placobranchoidea</taxon>
        <taxon>Plakobranchidae</taxon>
        <taxon>Plakobranchus</taxon>
    </lineage>
</organism>
<comment type="caution">
    <text evidence="1">The sequence shown here is derived from an EMBL/GenBank/DDBJ whole genome shotgun (WGS) entry which is preliminary data.</text>
</comment>
<sequence>MENTERWSVSLRFLQSHVNLSRHETRHGPSTGTFGRDQHVGLGTSIFATKILFCEIVTEEKLETCLIEDDTGTDTEIKWAITFRQIYIALENSLAAWLPLLF</sequence>
<evidence type="ECO:0000313" key="1">
    <source>
        <dbReference type="EMBL" id="GFN81822.1"/>
    </source>
</evidence>